<dbReference type="InterPro" id="IPR009057">
    <property type="entry name" value="Homeodomain-like_sf"/>
</dbReference>
<dbReference type="Pfam" id="PF00046">
    <property type="entry name" value="Homeodomain"/>
    <property type="match status" value="1"/>
</dbReference>
<dbReference type="GO" id="GO:0005634">
    <property type="term" value="C:nucleus"/>
    <property type="evidence" value="ECO:0007669"/>
    <property type="project" value="UniProtKB-SubCell"/>
</dbReference>
<evidence type="ECO:0000256" key="5">
    <source>
        <dbReference type="PROSITE-ProRule" id="PRU00108"/>
    </source>
</evidence>
<gene>
    <name evidence="9" type="ORF">PILCRDRAFT_813626</name>
</gene>
<dbReference type="OrthoDB" id="6159439at2759"/>
<reference evidence="9 10" key="1">
    <citation type="submission" date="2014-04" db="EMBL/GenBank/DDBJ databases">
        <authorList>
            <consortium name="DOE Joint Genome Institute"/>
            <person name="Kuo A."/>
            <person name="Tarkka M."/>
            <person name="Buscot F."/>
            <person name="Kohler A."/>
            <person name="Nagy L.G."/>
            <person name="Floudas D."/>
            <person name="Copeland A."/>
            <person name="Barry K.W."/>
            <person name="Cichocki N."/>
            <person name="Veneault-Fourrey C."/>
            <person name="LaButti K."/>
            <person name="Lindquist E.A."/>
            <person name="Lipzen A."/>
            <person name="Lundell T."/>
            <person name="Morin E."/>
            <person name="Murat C."/>
            <person name="Sun H."/>
            <person name="Tunlid A."/>
            <person name="Henrissat B."/>
            <person name="Grigoriev I.V."/>
            <person name="Hibbett D.S."/>
            <person name="Martin F."/>
            <person name="Nordberg H.P."/>
            <person name="Cantor M.N."/>
            <person name="Hua S.X."/>
        </authorList>
    </citation>
    <scope>NUCLEOTIDE SEQUENCE [LARGE SCALE GENOMIC DNA]</scope>
    <source>
        <strain evidence="9 10">F 1598</strain>
    </source>
</reference>
<feature type="compositionally biased region" description="Pro residues" evidence="7">
    <location>
        <begin position="539"/>
        <end position="549"/>
    </location>
</feature>
<dbReference type="EMBL" id="KN832976">
    <property type="protein sequence ID" value="KIM88655.1"/>
    <property type="molecule type" value="Genomic_DNA"/>
</dbReference>
<sequence length="618" mass="69190">MPDPFIDVCSNILETARRIKHITEPWVETRTVSPVAPNAPVISISLDLPAPADITPALINLGLKHSVVDQLNDTYLRVADELRTTTMDNLRKTISSLATLPDCAQDSPMKTQENVFRAYKARYEHALASMVESYLQGAKERISQNGGEGASMSLHEHTRKTKAKQFNHYYVPLLEHYFAENPLPSHADKNFLAKKCAMTFRQIHVWFQNRRNRTRKKGQVFKRKPQHELGKLPLDTLIAKMPHSIIPEDQRVKYVDSDTSEYEWQYESSENDASSWVEKHPREPNPVDVFDIPTPLYAFPAVYPSEIEHEPFPRDWKASFPPPQWDRRPAKAPSKRPPMVEFEEFSEIFSLMSVKERPRKRWRIKKSNDPQKRAKTKRTSSLAPKPDRSAATIFITTKPPAAPLAAFIRPTTVPRCFLVPPLPTVPAPPSRKRIFESLDPTPTPTTLVATPLLRAEELTSPKTKSSSRRKIAPLPRRVPNGTSVAHRAMTPAASSISVSSEQESPSPSSSSRSPSSESSSKRIRLSSDSGSASEVATPEPSPLSLPTDIPPPVLSIADFNLDSPSTMNDLFCENPADHSQVDKLQLAFPSGSAYGANEGNKDPIFGFEFDQSFLHIQS</sequence>
<dbReference type="AlphaFoldDB" id="A0A0C3FWX8"/>
<keyword evidence="2 5" id="KW-0238">DNA-binding</keyword>
<feature type="compositionally biased region" description="Low complexity" evidence="7">
    <location>
        <begin position="438"/>
        <end position="453"/>
    </location>
</feature>
<evidence type="ECO:0000259" key="8">
    <source>
        <dbReference type="PROSITE" id="PS50071"/>
    </source>
</evidence>
<protein>
    <recommendedName>
        <fullName evidence="8">Homeobox domain-containing protein</fullName>
    </recommendedName>
</protein>
<dbReference type="HOGENOM" id="CLU_513975_0_0_1"/>
<dbReference type="InParanoid" id="A0A0C3FWX8"/>
<feature type="DNA-binding region" description="Homeobox" evidence="5">
    <location>
        <begin position="159"/>
        <end position="218"/>
    </location>
</feature>
<proteinExistence type="predicted"/>
<feature type="region of interest" description="Disordered" evidence="7">
    <location>
        <begin position="360"/>
        <end position="387"/>
    </location>
</feature>
<dbReference type="GO" id="GO:0030154">
    <property type="term" value="P:cell differentiation"/>
    <property type="evidence" value="ECO:0007669"/>
    <property type="project" value="TreeGrafter"/>
</dbReference>
<dbReference type="STRING" id="765440.A0A0C3FWX8"/>
<evidence type="ECO:0000256" key="7">
    <source>
        <dbReference type="SAM" id="MobiDB-lite"/>
    </source>
</evidence>
<evidence type="ECO:0000256" key="1">
    <source>
        <dbReference type="ARBA" id="ARBA00004123"/>
    </source>
</evidence>
<evidence type="ECO:0000256" key="3">
    <source>
        <dbReference type="ARBA" id="ARBA00023155"/>
    </source>
</evidence>
<keyword evidence="4 5" id="KW-0539">Nucleus</keyword>
<keyword evidence="10" id="KW-1185">Reference proteome</keyword>
<feature type="domain" description="Homeobox" evidence="8">
    <location>
        <begin position="157"/>
        <end position="217"/>
    </location>
</feature>
<reference evidence="10" key="2">
    <citation type="submission" date="2015-01" db="EMBL/GenBank/DDBJ databases">
        <title>Evolutionary Origins and Diversification of the Mycorrhizal Mutualists.</title>
        <authorList>
            <consortium name="DOE Joint Genome Institute"/>
            <consortium name="Mycorrhizal Genomics Consortium"/>
            <person name="Kohler A."/>
            <person name="Kuo A."/>
            <person name="Nagy L.G."/>
            <person name="Floudas D."/>
            <person name="Copeland A."/>
            <person name="Barry K.W."/>
            <person name="Cichocki N."/>
            <person name="Veneault-Fourrey C."/>
            <person name="LaButti K."/>
            <person name="Lindquist E.A."/>
            <person name="Lipzen A."/>
            <person name="Lundell T."/>
            <person name="Morin E."/>
            <person name="Murat C."/>
            <person name="Riley R."/>
            <person name="Ohm R."/>
            <person name="Sun H."/>
            <person name="Tunlid A."/>
            <person name="Henrissat B."/>
            <person name="Grigoriev I.V."/>
            <person name="Hibbett D.S."/>
            <person name="Martin F."/>
        </authorList>
    </citation>
    <scope>NUCLEOTIDE SEQUENCE [LARGE SCALE GENOMIC DNA]</scope>
    <source>
        <strain evidence="10">F 1598</strain>
    </source>
</reference>
<dbReference type="PANTHER" id="PTHR24324:SF5">
    <property type="entry name" value="HEMATOPOIETICALLY-EXPRESSED HOMEOBOX PROTEIN HHEX"/>
    <property type="match status" value="1"/>
</dbReference>
<feature type="region of interest" description="Disordered" evidence="7">
    <location>
        <begin position="434"/>
        <end position="549"/>
    </location>
</feature>
<accession>A0A0C3FWX8</accession>
<dbReference type="SUPFAM" id="SSF46689">
    <property type="entry name" value="Homeodomain-like"/>
    <property type="match status" value="1"/>
</dbReference>
<organism evidence="9 10">
    <name type="scientific">Piloderma croceum (strain F 1598)</name>
    <dbReference type="NCBI Taxonomy" id="765440"/>
    <lineage>
        <taxon>Eukaryota</taxon>
        <taxon>Fungi</taxon>
        <taxon>Dikarya</taxon>
        <taxon>Basidiomycota</taxon>
        <taxon>Agaricomycotina</taxon>
        <taxon>Agaricomycetes</taxon>
        <taxon>Agaricomycetidae</taxon>
        <taxon>Atheliales</taxon>
        <taxon>Atheliaceae</taxon>
        <taxon>Piloderma</taxon>
    </lineage>
</organism>
<evidence type="ECO:0000256" key="6">
    <source>
        <dbReference type="RuleBase" id="RU000682"/>
    </source>
</evidence>
<dbReference type="PROSITE" id="PS50071">
    <property type="entry name" value="HOMEOBOX_2"/>
    <property type="match status" value="1"/>
</dbReference>
<evidence type="ECO:0000256" key="4">
    <source>
        <dbReference type="ARBA" id="ARBA00023242"/>
    </source>
</evidence>
<evidence type="ECO:0000256" key="2">
    <source>
        <dbReference type="ARBA" id="ARBA00023125"/>
    </source>
</evidence>
<comment type="subcellular location">
    <subcellularLocation>
        <location evidence="1 5 6">Nucleus</location>
    </subcellularLocation>
</comment>
<feature type="compositionally biased region" description="Low complexity" evidence="7">
    <location>
        <begin position="494"/>
        <end position="518"/>
    </location>
</feature>
<dbReference type="GO" id="GO:0000978">
    <property type="term" value="F:RNA polymerase II cis-regulatory region sequence-specific DNA binding"/>
    <property type="evidence" value="ECO:0007669"/>
    <property type="project" value="TreeGrafter"/>
</dbReference>
<dbReference type="Gene3D" id="1.10.10.60">
    <property type="entry name" value="Homeodomain-like"/>
    <property type="match status" value="1"/>
</dbReference>
<dbReference type="GO" id="GO:0006357">
    <property type="term" value="P:regulation of transcription by RNA polymerase II"/>
    <property type="evidence" value="ECO:0007669"/>
    <property type="project" value="TreeGrafter"/>
</dbReference>
<dbReference type="Proteomes" id="UP000054166">
    <property type="component" value="Unassembled WGS sequence"/>
</dbReference>
<keyword evidence="3 5" id="KW-0371">Homeobox</keyword>
<dbReference type="CDD" id="cd00086">
    <property type="entry name" value="homeodomain"/>
    <property type="match status" value="1"/>
</dbReference>
<dbReference type="InterPro" id="IPR051000">
    <property type="entry name" value="Homeobox_DNA-bind_prot"/>
</dbReference>
<dbReference type="InterPro" id="IPR001356">
    <property type="entry name" value="HD"/>
</dbReference>
<evidence type="ECO:0000313" key="9">
    <source>
        <dbReference type="EMBL" id="KIM88655.1"/>
    </source>
</evidence>
<dbReference type="SMART" id="SM00389">
    <property type="entry name" value="HOX"/>
    <property type="match status" value="1"/>
</dbReference>
<dbReference type="PANTHER" id="PTHR24324">
    <property type="entry name" value="HOMEOBOX PROTEIN HHEX"/>
    <property type="match status" value="1"/>
</dbReference>
<evidence type="ECO:0000313" key="10">
    <source>
        <dbReference type="Proteomes" id="UP000054166"/>
    </source>
</evidence>
<name>A0A0C3FWX8_PILCF</name>